<reference evidence="6 7" key="1">
    <citation type="submission" date="2023-07" db="EMBL/GenBank/DDBJ databases">
        <title>Genomic Encyclopedia of Type Strains, Phase IV (KMG-IV): sequencing the most valuable type-strain genomes for metagenomic binning, comparative biology and taxonomic classification.</title>
        <authorList>
            <person name="Goeker M."/>
        </authorList>
    </citation>
    <scope>NUCLEOTIDE SEQUENCE [LARGE SCALE GENOMIC DNA]</scope>
    <source>
        <strain evidence="6 7">DSM 45903</strain>
    </source>
</reference>
<keyword evidence="5" id="KW-1003">Cell membrane</keyword>
<dbReference type="EMBL" id="JAVDQG010000002">
    <property type="protein sequence ID" value="MDR6224965.1"/>
    <property type="molecule type" value="Genomic_DNA"/>
</dbReference>
<dbReference type="InterPro" id="IPR006060">
    <property type="entry name" value="Maltose/Cyclodextrin-bd"/>
</dbReference>
<evidence type="ECO:0000256" key="2">
    <source>
        <dbReference type="ARBA" id="ARBA00022448"/>
    </source>
</evidence>
<dbReference type="Pfam" id="PF13416">
    <property type="entry name" value="SBP_bac_8"/>
    <property type="match status" value="1"/>
</dbReference>
<comment type="subcellular location">
    <subcellularLocation>
        <location evidence="5">Cell membrane</location>
        <topology evidence="5">Lipid-anchor</topology>
    </subcellularLocation>
</comment>
<keyword evidence="5" id="KW-0449">Lipoprotein</keyword>
<dbReference type="PANTHER" id="PTHR30061">
    <property type="entry name" value="MALTOSE-BINDING PERIPLASMIC PROTEIN"/>
    <property type="match status" value="1"/>
</dbReference>
<keyword evidence="4 5" id="KW-0732">Signal</keyword>
<dbReference type="PROSITE" id="PS51257">
    <property type="entry name" value="PROKAR_LIPOPROTEIN"/>
    <property type="match status" value="1"/>
</dbReference>
<feature type="chain" id="PRO_5044969123" description="Maltodextrin-binding protein" evidence="5">
    <location>
        <begin position="22"/>
        <end position="418"/>
    </location>
</feature>
<name>A0ABU1IMG0_9BACL</name>
<evidence type="ECO:0000313" key="7">
    <source>
        <dbReference type="Proteomes" id="UP001185012"/>
    </source>
</evidence>
<keyword evidence="5" id="KW-0472">Membrane</keyword>
<dbReference type="Proteomes" id="UP001185012">
    <property type="component" value="Unassembled WGS sequence"/>
</dbReference>
<comment type="similarity">
    <text evidence="1 5">Belongs to the bacterial solute-binding protein 1 family.</text>
</comment>
<keyword evidence="2 5" id="KW-0813">Transport</keyword>
<evidence type="ECO:0000256" key="1">
    <source>
        <dbReference type="ARBA" id="ARBA00008520"/>
    </source>
</evidence>
<evidence type="ECO:0000256" key="5">
    <source>
        <dbReference type="RuleBase" id="RU365005"/>
    </source>
</evidence>
<feature type="signal peptide" evidence="5">
    <location>
        <begin position="1"/>
        <end position="21"/>
    </location>
</feature>
<accession>A0ABU1IMG0</accession>
<sequence>MKKKWSAWLSVPLVLALVLTACGPQDDAKETGGGGTEERPEELVIWENDEDIQVKHTQKMAKKFEEETGIKVKVVAFKQDDQQQKLSLDGPAGKGADLVTWPHDNNGEAVLKGLIQPLDVDEEVTSAFTEPSIQAMSVDGELYGLPRVTENVALFYNKDILAEAPESYEDLVAFAKDFTDPKKKQYGFLFEGENFYFNYFLFDTMGGYIFKDDGNGTDTEDIGLNSDGAVKGMEKLKELYDAKLIPVNLKADNLNGLFKEGKVGAVISGPWAVRDYQAAGVDFGVVPMPTVDGKQPNTFAGVKGLYLSSYSEHPYWATELMKFLTSKDALKERFEDTGEIPPVKELLEDPVIKDDKIVSAFAQQSEHTVPMPNVPEMHQVWEPMNHAATFVAQGKQSPQKALDSAVKLINDKIKAQQQ</sequence>
<organism evidence="6 7">
    <name type="scientific">Desmospora profundinema</name>
    <dbReference type="NCBI Taxonomy" id="1571184"/>
    <lineage>
        <taxon>Bacteria</taxon>
        <taxon>Bacillati</taxon>
        <taxon>Bacillota</taxon>
        <taxon>Bacilli</taxon>
        <taxon>Bacillales</taxon>
        <taxon>Thermoactinomycetaceae</taxon>
        <taxon>Desmospora</taxon>
    </lineage>
</organism>
<evidence type="ECO:0000256" key="3">
    <source>
        <dbReference type="ARBA" id="ARBA00022597"/>
    </source>
</evidence>
<dbReference type="PANTHER" id="PTHR30061:SF50">
    <property type="entry name" value="MALTOSE_MALTODEXTRIN-BINDING PERIPLASMIC PROTEIN"/>
    <property type="match status" value="1"/>
</dbReference>
<evidence type="ECO:0000313" key="6">
    <source>
        <dbReference type="EMBL" id="MDR6224965.1"/>
    </source>
</evidence>
<dbReference type="SUPFAM" id="SSF53850">
    <property type="entry name" value="Periplasmic binding protein-like II"/>
    <property type="match status" value="1"/>
</dbReference>
<comment type="caution">
    <text evidence="6">The sequence shown here is derived from an EMBL/GenBank/DDBJ whole genome shotgun (WGS) entry which is preliminary data.</text>
</comment>
<dbReference type="Gene3D" id="3.40.190.10">
    <property type="entry name" value="Periplasmic binding protein-like II"/>
    <property type="match status" value="2"/>
</dbReference>
<dbReference type="RefSeq" id="WP_309862996.1">
    <property type="nucleotide sequence ID" value="NZ_JAVDQG010000002.1"/>
</dbReference>
<dbReference type="InterPro" id="IPR006059">
    <property type="entry name" value="SBP"/>
</dbReference>
<evidence type="ECO:0000256" key="4">
    <source>
        <dbReference type="ARBA" id="ARBA00022729"/>
    </source>
</evidence>
<keyword evidence="3 5" id="KW-0762">Sugar transport</keyword>
<proteinExistence type="inferred from homology"/>
<gene>
    <name evidence="6" type="ORF">JOE21_000956</name>
</gene>
<dbReference type="PRINTS" id="PR00181">
    <property type="entry name" value="MALTOSEBP"/>
</dbReference>
<keyword evidence="7" id="KW-1185">Reference proteome</keyword>
<protein>
    <recommendedName>
        <fullName evidence="5">Maltodextrin-binding protein</fullName>
    </recommendedName>
</protein>